<dbReference type="AlphaFoldDB" id="A0A6P4Y7U2"/>
<feature type="signal peptide" evidence="7">
    <location>
        <begin position="1"/>
        <end position="21"/>
    </location>
</feature>
<dbReference type="Pfam" id="PF01822">
    <property type="entry name" value="WSC"/>
    <property type="match status" value="1"/>
</dbReference>
<dbReference type="SUPFAM" id="SSF56487">
    <property type="entry name" value="SRCR-like"/>
    <property type="match status" value="1"/>
</dbReference>
<proteinExistence type="predicted"/>
<dbReference type="RefSeq" id="XP_019614852.1">
    <property type="nucleotide sequence ID" value="XM_019759293.1"/>
</dbReference>
<gene>
    <name evidence="11" type="primary">LOC109462736</name>
</gene>
<keyword evidence="2" id="KW-0964">Secreted</keyword>
<evidence type="ECO:0000256" key="2">
    <source>
        <dbReference type="ARBA" id="ARBA00022525"/>
    </source>
</evidence>
<dbReference type="Gene3D" id="3.10.250.10">
    <property type="entry name" value="SRCR-like domain"/>
    <property type="match status" value="1"/>
</dbReference>
<dbReference type="InterPro" id="IPR000884">
    <property type="entry name" value="TSP1_rpt"/>
</dbReference>
<dbReference type="SUPFAM" id="SSF82895">
    <property type="entry name" value="TSP-1 type 1 repeat"/>
    <property type="match status" value="2"/>
</dbReference>
<dbReference type="PROSITE" id="PS50287">
    <property type="entry name" value="SRCR_2"/>
    <property type="match status" value="1"/>
</dbReference>
<evidence type="ECO:0000256" key="7">
    <source>
        <dbReference type="SAM" id="SignalP"/>
    </source>
</evidence>
<feature type="chain" id="PRO_5027922106" evidence="7">
    <location>
        <begin position="22"/>
        <end position="710"/>
    </location>
</feature>
<dbReference type="InterPro" id="IPR003609">
    <property type="entry name" value="Pan_app"/>
</dbReference>
<evidence type="ECO:0000256" key="5">
    <source>
        <dbReference type="ARBA" id="ARBA00023157"/>
    </source>
</evidence>
<dbReference type="Pfam" id="PF00090">
    <property type="entry name" value="TSP_1"/>
    <property type="match status" value="2"/>
</dbReference>
<dbReference type="Proteomes" id="UP000515135">
    <property type="component" value="Unplaced"/>
</dbReference>
<dbReference type="InterPro" id="IPR001190">
    <property type="entry name" value="SRCR"/>
</dbReference>
<keyword evidence="10" id="KW-1185">Reference proteome</keyword>
<keyword evidence="5" id="KW-1015">Disulfide bond</keyword>
<dbReference type="KEGG" id="bbel:109462736"/>
<feature type="domain" description="WSC" evidence="9">
    <location>
        <begin position="279"/>
        <end position="380"/>
    </location>
</feature>
<sequence>MASFRLWCAAWLALMLRGGAAQFHPVSSGQEFPRAATWDRTLVDIPHRLLCHELCLKDASCASFQYNLTSRECRISIDPDCYSEQAACTPGQVCRDRCDNDGVLDCTCRASSWARPECKSTELGTWEDWGPWGDCSVSCGGGVKKRMRTCRDEYDGKTCVGRDTDVKLCKTKKCPEWTEWSGWTRCTRCGRSRTRTRTCPVPGHCSGPDVQKMSCASSKECSTHVRLQRGLFVTDGWVEVWDQLNGYWRPLCGEWTQQDGKVVCRHIGFKDVEEDTPHDIMNLGCFTDDPGDKSPADVWNTTLNGPSMTSSSPQDCLAFCRLRGFKYAAIRDGDACQCGRGYARNGQADRSACDAPCADADSWTCGSQTSGLLNDVYTYAPLGNSMYFPMDEKRPETGEIVGNPSVHTYNGAGITDGVVGKALYLDGTNQWVKTGQLDGTCLGSTTLCPEGFTIGMWIKLMTMPPSDRYFMSTGGHTRSSYGFNFYYDVPDGPGFWVTHQDAWCRTHFALPIGVWMHLSLSWKAPCDISVFVNSTEVDFTLSKARPSTLEEDIHTSLAIGAPNTVTSVTGIAGHITVDEVRFWDRKVTGKEIHEVIIHDLKMSGDHYHPQEGSKVMKGRFQCSGEEKLLGMCEHEEDSSLADDICGTSTQNYVRCVPHGWWDSWSSWSSCMNGESRRTRKCYTPSPHYQGNCTDSPGVGEQVKSCVFTDI</sequence>
<dbReference type="OrthoDB" id="16692at2759"/>
<comment type="caution">
    <text evidence="6">Lacks conserved residue(s) required for the propagation of feature annotation.</text>
</comment>
<feature type="domain" description="SRCR" evidence="8">
    <location>
        <begin position="225"/>
        <end position="354"/>
    </location>
</feature>
<evidence type="ECO:0000313" key="11">
    <source>
        <dbReference type="RefSeq" id="XP_019614852.1"/>
    </source>
</evidence>
<dbReference type="SUPFAM" id="SSF49899">
    <property type="entry name" value="Concanavalin A-like lectins/glucanases"/>
    <property type="match status" value="1"/>
</dbReference>
<dbReference type="Gene3D" id="2.20.100.10">
    <property type="entry name" value="Thrombospondin type-1 (TSP1) repeat"/>
    <property type="match status" value="1"/>
</dbReference>
<evidence type="ECO:0000313" key="10">
    <source>
        <dbReference type="Proteomes" id="UP000515135"/>
    </source>
</evidence>
<evidence type="ECO:0000256" key="1">
    <source>
        <dbReference type="ARBA" id="ARBA00004613"/>
    </source>
</evidence>
<reference evidence="11" key="1">
    <citation type="submission" date="2025-08" db="UniProtKB">
        <authorList>
            <consortium name="RefSeq"/>
        </authorList>
    </citation>
    <scope>IDENTIFICATION</scope>
    <source>
        <tissue evidence="11">Gonad</tissue>
    </source>
</reference>
<dbReference type="InterPro" id="IPR052065">
    <property type="entry name" value="Compl_asym_regulator"/>
</dbReference>
<keyword evidence="3 7" id="KW-0732">Signal</keyword>
<dbReference type="InterPro" id="IPR036383">
    <property type="entry name" value="TSP1_rpt_sf"/>
</dbReference>
<comment type="subcellular location">
    <subcellularLocation>
        <location evidence="1">Secreted</location>
    </subcellularLocation>
</comment>
<protein>
    <submittedName>
        <fullName evidence="11">Uncharacterized protein LOC109462736</fullName>
    </submittedName>
</protein>
<dbReference type="InterPro" id="IPR036772">
    <property type="entry name" value="SRCR-like_dom_sf"/>
</dbReference>
<dbReference type="InterPro" id="IPR002889">
    <property type="entry name" value="WSC_carb-bd"/>
</dbReference>
<accession>A0A6P4Y7U2</accession>
<dbReference type="PANTHER" id="PTHR22906:SF43">
    <property type="entry name" value="PROPERDIN"/>
    <property type="match status" value="1"/>
</dbReference>
<dbReference type="Pfam" id="PF13385">
    <property type="entry name" value="Laminin_G_3"/>
    <property type="match status" value="1"/>
</dbReference>
<evidence type="ECO:0000256" key="6">
    <source>
        <dbReference type="PROSITE-ProRule" id="PRU00196"/>
    </source>
</evidence>
<dbReference type="SMART" id="SM00321">
    <property type="entry name" value="WSC"/>
    <property type="match status" value="1"/>
</dbReference>
<dbReference type="Gene3D" id="2.60.120.200">
    <property type="match status" value="1"/>
</dbReference>
<dbReference type="PROSITE" id="PS51212">
    <property type="entry name" value="WSC"/>
    <property type="match status" value="1"/>
</dbReference>
<dbReference type="GeneID" id="109462736"/>
<organism evidence="10 11">
    <name type="scientific">Branchiostoma belcheri</name>
    <name type="common">Amphioxus</name>
    <dbReference type="NCBI Taxonomy" id="7741"/>
    <lineage>
        <taxon>Eukaryota</taxon>
        <taxon>Metazoa</taxon>
        <taxon>Chordata</taxon>
        <taxon>Cephalochordata</taxon>
        <taxon>Leptocardii</taxon>
        <taxon>Amphioxiformes</taxon>
        <taxon>Branchiostomatidae</taxon>
        <taxon>Branchiostoma</taxon>
    </lineage>
</organism>
<dbReference type="FunFam" id="2.20.100.10:FF:000001">
    <property type="entry name" value="semaphorin-5A isoform X1"/>
    <property type="match status" value="1"/>
</dbReference>
<keyword evidence="4" id="KW-0677">Repeat</keyword>
<evidence type="ECO:0000259" key="8">
    <source>
        <dbReference type="PROSITE" id="PS50287"/>
    </source>
</evidence>
<dbReference type="GO" id="GO:0016020">
    <property type="term" value="C:membrane"/>
    <property type="evidence" value="ECO:0007669"/>
    <property type="project" value="InterPro"/>
</dbReference>
<dbReference type="Pfam" id="PF00024">
    <property type="entry name" value="PAN_1"/>
    <property type="match status" value="1"/>
</dbReference>
<dbReference type="PANTHER" id="PTHR22906">
    <property type="entry name" value="PROPERDIN"/>
    <property type="match status" value="1"/>
</dbReference>
<name>A0A6P4Y7U2_BRABE</name>
<evidence type="ECO:0000256" key="3">
    <source>
        <dbReference type="ARBA" id="ARBA00022729"/>
    </source>
</evidence>
<evidence type="ECO:0000259" key="9">
    <source>
        <dbReference type="PROSITE" id="PS51212"/>
    </source>
</evidence>
<evidence type="ECO:0000256" key="4">
    <source>
        <dbReference type="ARBA" id="ARBA00022737"/>
    </source>
</evidence>
<dbReference type="SMART" id="SM00209">
    <property type="entry name" value="TSP1"/>
    <property type="match status" value="3"/>
</dbReference>
<dbReference type="InterPro" id="IPR013320">
    <property type="entry name" value="ConA-like_dom_sf"/>
</dbReference>
<dbReference type="PROSITE" id="PS50092">
    <property type="entry name" value="TSP1"/>
    <property type="match status" value="3"/>
</dbReference>